<accession>A0ABV2X9D1</accession>
<comment type="caution">
    <text evidence="1">The sequence shown here is derived from an EMBL/GenBank/DDBJ whole genome shotgun (WGS) entry which is preliminary data.</text>
</comment>
<protein>
    <submittedName>
        <fullName evidence="1">HEXXH motif domain-containing protein</fullName>
    </submittedName>
</protein>
<proteinExistence type="predicted"/>
<sequence length="595" mass="65671">MAVAADPIDDVIIDPSSGISTAGNLSELIDGMSTARVILLRTLIEEVTTATPEMASKAGLLDAYGVLADLQNSHQGEVAAAFSYPHTGIWLGRVLRRIRRITDDAAVPLWADCGYLGWLAAAVGIRCRPEGSMRLVVRKGAVMLPGIGMALLGAPDLFGHCVLHWSGNGSLHFTGENAVVRVSSVHDSAPEWLPLSRVRGVGQTLEVVLDDLDPFRELSAARREAPRLSTAQVEQWQADFSASWELLHHDFDRYLAPIRECLKILVPLSAEPLVACMSHTAYDGVGCVYTTAPADPCQLALTLIHEIQHTKFTLLTDHVLLLTEPDPPFRCYAPWRDDPRPIFGLLHGIYAFAGVTDFWRVHRHASCHGSMRSHVDFELGRMQLETAMAQVVTSGLLTTEGEHFFNALAAIIRSWADENIPAEVRLAVSEATIAHRTFWQVRNRRPSADGIAELAARWASGRPSPRSLPSATWTDQDHIPDRYCRLRLSAQLKSLDSADFDELSSPDQPEGDRLYLAGDVSAACTRYTRELRQDPRRPQLWAGLALALPRLFPDSDFGILARRAEIAAHLYQAVDRDTDVVDLVRWLSNPESSDE</sequence>
<dbReference type="Proteomes" id="UP001550535">
    <property type="component" value="Unassembled WGS sequence"/>
</dbReference>
<evidence type="ECO:0000313" key="1">
    <source>
        <dbReference type="EMBL" id="MEU2122441.1"/>
    </source>
</evidence>
<gene>
    <name evidence="1" type="ORF">ABZ507_11520</name>
</gene>
<dbReference type="InterPro" id="IPR026337">
    <property type="entry name" value="AKG_HExxH"/>
</dbReference>
<organism evidence="1 2">
    <name type="scientific">Nocardia niwae</name>
    <dbReference type="NCBI Taxonomy" id="626084"/>
    <lineage>
        <taxon>Bacteria</taxon>
        <taxon>Bacillati</taxon>
        <taxon>Actinomycetota</taxon>
        <taxon>Actinomycetes</taxon>
        <taxon>Mycobacteriales</taxon>
        <taxon>Nocardiaceae</taxon>
        <taxon>Nocardia</taxon>
    </lineage>
</organism>
<dbReference type="NCBIfam" id="TIGR04267">
    <property type="entry name" value="mod_HExxH"/>
    <property type="match status" value="1"/>
</dbReference>
<name>A0ABV2X9D1_9NOCA</name>
<evidence type="ECO:0000313" key="2">
    <source>
        <dbReference type="Proteomes" id="UP001550535"/>
    </source>
</evidence>
<reference evidence="1 2" key="1">
    <citation type="submission" date="2024-06" db="EMBL/GenBank/DDBJ databases">
        <title>The Natural Products Discovery Center: Release of the First 8490 Sequenced Strains for Exploring Actinobacteria Biosynthetic Diversity.</title>
        <authorList>
            <person name="Kalkreuter E."/>
            <person name="Kautsar S.A."/>
            <person name="Yang D."/>
            <person name="Bader C.D."/>
            <person name="Teijaro C.N."/>
            <person name="Fluegel L."/>
            <person name="Davis C.M."/>
            <person name="Simpson J.R."/>
            <person name="Lauterbach L."/>
            <person name="Steele A.D."/>
            <person name="Gui C."/>
            <person name="Meng S."/>
            <person name="Li G."/>
            <person name="Viehrig K."/>
            <person name="Ye F."/>
            <person name="Su P."/>
            <person name="Kiefer A.F."/>
            <person name="Nichols A."/>
            <person name="Cepeda A.J."/>
            <person name="Yan W."/>
            <person name="Fan B."/>
            <person name="Jiang Y."/>
            <person name="Adhikari A."/>
            <person name="Zheng C.-J."/>
            <person name="Schuster L."/>
            <person name="Cowan T.M."/>
            <person name="Smanski M.J."/>
            <person name="Chevrette M.G."/>
            <person name="De Carvalho L.P.S."/>
            <person name="Shen B."/>
        </authorList>
    </citation>
    <scope>NUCLEOTIDE SEQUENCE [LARGE SCALE GENOMIC DNA]</scope>
    <source>
        <strain evidence="1 2">NPDC019434</strain>
    </source>
</reference>
<dbReference type="RefSeq" id="WP_357991104.1">
    <property type="nucleotide sequence ID" value="NZ_JBEYBR010000023.1"/>
</dbReference>
<dbReference type="EMBL" id="JBEYBR010000023">
    <property type="protein sequence ID" value="MEU2122441.1"/>
    <property type="molecule type" value="Genomic_DNA"/>
</dbReference>
<keyword evidence="2" id="KW-1185">Reference proteome</keyword>